<evidence type="ECO:0000313" key="4">
    <source>
        <dbReference type="Proteomes" id="UP000612349"/>
    </source>
</evidence>
<comment type="similarity">
    <text evidence="1">Belongs to the short-chain dehydrogenases/reductases (SDR) family.</text>
</comment>
<dbReference type="AlphaFoldDB" id="A0A916Z8C5"/>
<sequence>MNFSLEGKVAIVTGAASGIGEAISRRLRGAGARVFDADLNAPPQMGNAETHDFRRTDCSQPEELAALCQMCVDRFGQLDIMVNNAGIADAAPLHEWDAARSERFWRLHVLGVQSATREAAARMTPGGAIVNFSSITAMRGFVTWGEYAATKAGIISLTQTAAMEYGPAGLRVNCVAPGIIETPMAMAEAPDMVERNARIFAPLGRIGQPEEAAAAVHFLASPDASYITGQVLLVDGGWSVGPSIAGLEMAAGATPQ</sequence>
<dbReference type="EMBL" id="BMIP01000010">
    <property type="protein sequence ID" value="GGD81387.1"/>
    <property type="molecule type" value="Genomic_DNA"/>
</dbReference>
<dbReference type="Proteomes" id="UP000612349">
    <property type="component" value="Unassembled WGS sequence"/>
</dbReference>
<reference evidence="3" key="1">
    <citation type="journal article" date="2014" name="Int. J. Syst. Evol. Microbiol.">
        <title>Complete genome sequence of Corynebacterium casei LMG S-19264T (=DSM 44701T), isolated from a smear-ripened cheese.</title>
        <authorList>
            <consortium name="US DOE Joint Genome Institute (JGI-PGF)"/>
            <person name="Walter F."/>
            <person name="Albersmeier A."/>
            <person name="Kalinowski J."/>
            <person name="Ruckert C."/>
        </authorList>
    </citation>
    <scope>NUCLEOTIDE SEQUENCE</scope>
    <source>
        <strain evidence="3">CGMCC 1.15360</strain>
    </source>
</reference>
<dbReference type="PRINTS" id="PR00081">
    <property type="entry name" value="GDHRDH"/>
</dbReference>
<dbReference type="PANTHER" id="PTHR42760:SF133">
    <property type="entry name" value="3-OXOACYL-[ACYL-CARRIER-PROTEIN] REDUCTASE"/>
    <property type="match status" value="1"/>
</dbReference>
<dbReference type="PRINTS" id="PR00080">
    <property type="entry name" value="SDRFAMILY"/>
</dbReference>
<dbReference type="FunFam" id="3.40.50.720:FF:000084">
    <property type="entry name" value="Short-chain dehydrogenase reductase"/>
    <property type="match status" value="1"/>
</dbReference>
<dbReference type="OrthoDB" id="7170719at2"/>
<comment type="caution">
    <text evidence="3">The sequence shown here is derived from an EMBL/GenBank/DDBJ whole genome shotgun (WGS) entry which is preliminary data.</text>
</comment>
<evidence type="ECO:0000256" key="2">
    <source>
        <dbReference type="ARBA" id="ARBA00023002"/>
    </source>
</evidence>
<protein>
    <submittedName>
        <fullName evidence="3">Short-chain dehydrogenase</fullName>
    </submittedName>
</protein>
<proteinExistence type="inferred from homology"/>
<dbReference type="InterPro" id="IPR002347">
    <property type="entry name" value="SDR_fam"/>
</dbReference>
<evidence type="ECO:0000313" key="3">
    <source>
        <dbReference type="EMBL" id="GGD81387.1"/>
    </source>
</evidence>
<dbReference type="Gene3D" id="3.40.50.720">
    <property type="entry name" value="NAD(P)-binding Rossmann-like Domain"/>
    <property type="match status" value="1"/>
</dbReference>
<organism evidence="3 4">
    <name type="scientific">Croceicoccus mobilis</name>
    <dbReference type="NCBI Taxonomy" id="1703339"/>
    <lineage>
        <taxon>Bacteria</taxon>
        <taxon>Pseudomonadati</taxon>
        <taxon>Pseudomonadota</taxon>
        <taxon>Alphaproteobacteria</taxon>
        <taxon>Sphingomonadales</taxon>
        <taxon>Erythrobacteraceae</taxon>
        <taxon>Croceicoccus</taxon>
    </lineage>
</organism>
<keyword evidence="4" id="KW-1185">Reference proteome</keyword>
<dbReference type="SUPFAM" id="SSF51735">
    <property type="entry name" value="NAD(P)-binding Rossmann-fold domains"/>
    <property type="match status" value="1"/>
</dbReference>
<dbReference type="Pfam" id="PF13561">
    <property type="entry name" value="adh_short_C2"/>
    <property type="match status" value="1"/>
</dbReference>
<reference evidence="3" key="2">
    <citation type="submission" date="2020-09" db="EMBL/GenBank/DDBJ databases">
        <authorList>
            <person name="Sun Q."/>
            <person name="Zhou Y."/>
        </authorList>
    </citation>
    <scope>NUCLEOTIDE SEQUENCE</scope>
    <source>
        <strain evidence="3">CGMCC 1.15360</strain>
    </source>
</reference>
<dbReference type="GO" id="GO:0016616">
    <property type="term" value="F:oxidoreductase activity, acting on the CH-OH group of donors, NAD or NADP as acceptor"/>
    <property type="evidence" value="ECO:0007669"/>
    <property type="project" value="TreeGrafter"/>
</dbReference>
<dbReference type="InterPro" id="IPR036291">
    <property type="entry name" value="NAD(P)-bd_dom_sf"/>
</dbReference>
<dbReference type="InterPro" id="IPR020904">
    <property type="entry name" value="Sc_DH/Rdtase_CS"/>
</dbReference>
<name>A0A916Z8C5_9SPHN</name>
<keyword evidence="2" id="KW-0560">Oxidoreductase</keyword>
<dbReference type="CDD" id="cd05233">
    <property type="entry name" value="SDR_c"/>
    <property type="match status" value="1"/>
</dbReference>
<gene>
    <name evidence="3" type="ORF">GCM10010990_34180</name>
</gene>
<evidence type="ECO:0000256" key="1">
    <source>
        <dbReference type="ARBA" id="ARBA00006484"/>
    </source>
</evidence>
<accession>A0A916Z8C5</accession>
<dbReference type="PROSITE" id="PS00061">
    <property type="entry name" value="ADH_SHORT"/>
    <property type="match status" value="1"/>
</dbReference>
<dbReference type="RefSeq" id="WP_066774893.1">
    <property type="nucleotide sequence ID" value="NZ_BMIP01000010.1"/>
</dbReference>
<dbReference type="PANTHER" id="PTHR42760">
    <property type="entry name" value="SHORT-CHAIN DEHYDROGENASES/REDUCTASES FAMILY MEMBER"/>
    <property type="match status" value="1"/>
</dbReference>